<reference evidence="5 6" key="1">
    <citation type="submission" date="2016-09" db="EMBL/GenBank/DDBJ databases">
        <title>Extensive genetic diversity and differential bi-allelic expression allows diatom success in the polar Southern Ocean.</title>
        <authorList>
            <consortium name="DOE Joint Genome Institute"/>
            <person name="Mock T."/>
            <person name="Otillar R.P."/>
            <person name="Strauss J."/>
            <person name="Dupont C."/>
            <person name="Frickenhaus S."/>
            <person name="Maumus F."/>
            <person name="Mcmullan M."/>
            <person name="Sanges R."/>
            <person name="Schmutz J."/>
            <person name="Toseland A."/>
            <person name="Valas R."/>
            <person name="Veluchamy A."/>
            <person name="Ward B.J."/>
            <person name="Allen A."/>
            <person name="Barry K."/>
            <person name="Falciatore A."/>
            <person name="Ferrante M."/>
            <person name="Fortunato A.E."/>
            <person name="Gloeckner G."/>
            <person name="Gruber A."/>
            <person name="Hipkin R."/>
            <person name="Janech M."/>
            <person name="Kroth P."/>
            <person name="Leese F."/>
            <person name="Lindquist E."/>
            <person name="Lyon B.R."/>
            <person name="Martin J."/>
            <person name="Mayer C."/>
            <person name="Parker M."/>
            <person name="Quesneville H."/>
            <person name="Raymond J."/>
            <person name="Uhlig C."/>
            <person name="Valentin K.U."/>
            <person name="Worden A.Z."/>
            <person name="Armbrust E.V."/>
            <person name="Bowler C."/>
            <person name="Green B."/>
            <person name="Moulton V."/>
            <person name="Van Oosterhout C."/>
            <person name="Grigoriev I."/>
        </authorList>
    </citation>
    <scope>NUCLEOTIDE SEQUENCE [LARGE SCALE GENOMIC DNA]</scope>
    <source>
        <strain evidence="5 6">CCMP1102</strain>
    </source>
</reference>
<dbReference type="Proteomes" id="UP000095751">
    <property type="component" value="Unassembled WGS sequence"/>
</dbReference>
<evidence type="ECO:0000313" key="5">
    <source>
        <dbReference type="EMBL" id="OEU08706.1"/>
    </source>
</evidence>
<evidence type="ECO:0000313" key="6">
    <source>
        <dbReference type="Proteomes" id="UP000095751"/>
    </source>
</evidence>
<feature type="compositionally biased region" description="Pro residues" evidence="4">
    <location>
        <begin position="517"/>
        <end position="529"/>
    </location>
</feature>
<dbReference type="InterPro" id="IPR009057">
    <property type="entry name" value="Homeodomain-like_sf"/>
</dbReference>
<sequence length="909" mass="99044">MKENRPNYEPSNLVLVVSISGGGVTRRRGKLDEMTDDSNHSVRLIKVEDNNSVEKHTDECAKGKTHITIGDNKNNNSNNNDETKLPSTIMSTMLNDDDGDPYDAIADIAANSHLRAATAIAIPTTAHNTKTAQTETACDSVATSSAITASMPRSHQQQPTIVTASMSNHYVPPRLHRDGSLTISSSNRKYKHSRNFSGGSGGGDKEASSATGDTTTADAVTMPLKEPQPSWTSDQHKAFVTAIFEIGMKNCSPSIIMENMRKQPRYITRERTKSHLQKYRQTKERSRNEFLKDYDAFFKSTEQVKIDLVTTQKKSSSSPTPDQDQDQSNNIDNKNQQQNNTKEPIPKAVLTAALDGKKPSKLLGGRAAALLSYSVMNNFSTDYGPDQLQYKAAKLQEFPIMTEEEKRTSVGSSLLQVKSLLDNMTDALLKSRHGIKPLSRDAKGIKDEDSVASSIMSSDDGYSDDDDDCGDVGMDGKDDKRSLAIAHSHSKDQDSTATATNRRRPPFGLGVGSSHPSLPPVPSGFPPQPYSHAHPHAPQSFYGGGPPAAALAPGGAPPGYGPTSFHPSTMHYTQDPRLNPYQQPPAGSYPIAPSQATYYPSVATTAGYPAYYDGTSVEYPPHAASAASVDPYYGQQLRSVGPSTGNIGHQQRQPVYGNDAQWHAGGRPYEMFDMADGSPNNNKISGRRAEKRAKRRRDRSRHSEKPSLGIDAAVTSSSRSKNFDFMDRVSKVPSPTKLSRRTSATPLRSRKHRRTPSSSSVSSTSSSSINNDNSTGRFVVSSETYTNNFGSPADPFSEGELSHFVASPYNGTVHAQHVSSSPADPFSEGELSHFVASPYTSPIHAAAKEARNRQHNPNSQMWGEPTSFMDAGFNDQQQLNQGGGFEQHQQQKLQLQLQLQLQQPDHTSI</sequence>
<feature type="region of interest" description="Disordered" evidence="4">
    <location>
        <begin position="440"/>
        <end position="589"/>
    </location>
</feature>
<evidence type="ECO:0000256" key="4">
    <source>
        <dbReference type="SAM" id="MobiDB-lite"/>
    </source>
</evidence>
<feature type="region of interest" description="Disordered" evidence="4">
    <location>
        <begin position="309"/>
        <end position="345"/>
    </location>
</feature>
<evidence type="ECO:0000256" key="2">
    <source>
        <dbReference type="ARBA" id="ARBA00023163"/>
    </source>
</evidence>
<dbReference type="InterPro" id="IPR006447">
    <property type="entry name" value="Myb_dom_plants"/>
</dbReference>
<evidence type="ECO:0000256" key="3">
    <source>
        <dbReference type="ARBA" id="ARBA00023242"/>
    </source>
</evidence>
<name>A0A1E7ES78_9STRA</name>
<keyword evidence="1" id="KW-0805">Transcription regulation</keyword>
<gene>
    <name evidence="5" type="ORF">FRACYDRAFT_249606</name>
</gene>
<keyword evidence="3" id="KW-0539">Nucleus</keyword>
<protein>
    <recommendedName>
        <fullName evidence="7">Myb-like domain-containing protein</fullName>
    </recommendedName>
</protein>
<evidence type="ECO:0008006" key="7">
    <source>
        <dbReference type="Google" id="ProtNLM"/>
    </source>
</evidence>
<feature type="compositionally biased region" description="Low complexity" evidence="4">
    <location>
        <begin position="310"/>
        <end position="340"/>
    </location>
</feature>
<dbReference type="KEGG" id="fcy:FRACYDRAFT_249606"/>
<accession>A0A1E7ES78</accession>
<feature type="compositionally biased region" description="Basic and acidic residues" evidence="4">
    <location>
        <begin position="440"/>
        <end position="449"/>
    </location>
</feature>
<feature type="compositionally biased region" description="Basic and acidic residues" evidence="4">
    <location>
        <begin position="721"/>
        <end position="730"/>
    </location>
</feature>
<keyword evidence="6" id="KW-1185">Reference proteome</keyword>
<feature type="region of interest" description="Disordered" evidence="4">
    <location>
        <begin position="173"/>
        <end position="214"/>
    </location>
</feature>
<dbReference type="SUPFAM" id="SSF46689">
    <property type="entry name" value="Homeodomain-like"/>
    <property type="match status" value="1"/>
</dbReference>
<proteinExistence type="predicted"/>
<organism evidence="5 6">
    <name type="scientific">Fragilariopsis cylindrus CCMP1102</name>
    <dbReference type="NCBI Taxonomy" id="635003"/>
    <lineage>
        <taxon>Eukaryota</taxon>
        <taxon>Sar</taxon>
        <taxon>Stramenopiles</taxon>
        <taxon>Ochrophyta</taxon>
        <taxon>Bacillariophyta</taxon>
        <taxon>Bacillariophyceae</taxon>
        <taxon>Bacillariophycidae</taxon>
        <taxon>Bacillariales</taxon>
        <taxon>Bacillariaceae</taxon>
        <taxon>Fragilariopsis</taxon>
    </lineage>
</organism>
<feature type="compositionally biased region" description="Basic residues" evidence="4">
    <location>
        <begin position="685"/>
        <end position="702"/>
    </location>
</feature>
<feature type="region of interest" description="Disordered" evidence="4">
    <location>
        <begin position="849"/>
        <end position="887"/>
    </location>
</feature>
<dbReference type="NCBIfam" id="TIGR01557">
    <property type="entry name" value="myb_SHAQKYF"/>
    <property type="match status" value="1"/>
</dbReference>
<dbReference type="AlphaFoldDB" id="A0A1E7ES78"/>
<feature type="region of interest" description="Disordered" evidence="4">
    <location>
        <begin position="669"/>
        <end position="776"/>
    </location>
</feature>
<dbReference type="Gene3D" id="1.10.10.60">
    <property type="entry name" value="Homeodomain-like"/>
    <property type="match status" value="1"/>
</dbReference>
<feature type="compositionally biased region" description="Acidic residues" evidence="4">
    <location>
        <begin position="461"/>
        <end position="470"/>
    </location>
</feature>
<keyword evidence="2" id="KW-0804">Transcription</keyword>
<dbReference type="InParanoid" id="A0A1E7ES78"/>
<evidence type="ECO:0000256" key="1">
    <source>
        <dbReference type="ARBA" id="ARBA00023015"/>
    </source>
</evidence>
<dbReference type="OrthoDB" id="515430at2759"/>
<dbReference type="EMBL" id="KV784379">
    <property type="protein sequence ID" value="OEU08706.1"/>
    <property type="molecule type" value="Genomic_DNA"/>
</dbReference>
<feature type="compositionally biased region" description="Low complexity" evidence="4">
    <location>
        <begin position="757"/>
        <end position="768"/>
    </location>
</feature>
<dbReference type="GO" id="GO:0003677">
    <property type="term" value="F:DNA binding"/>
    <property type="evidence" value="ECO:0007669"/>
    <property type="project" value="InterPro"/>
</dbReference>